<dbReference type="GO" id="GO:0051920">
    <property type="term" value="F:peroxiredoxin activity"/>
    <property type="evidence" value="ECO:0007669"/>
    <property type="project" value="InterPro"/>
</dbReference>
<dbReference type="SUPFAM" id="SSF69118">
    <property type="entry name" value="AhpD-like"/>
    <property type="match status" value="1"/>
</dbReference>
<dbReference type="RefSeq" id="WP_232068808.1">
    <property type="nucleotide sequence ID" value="NZ_AP022590.1"/>
</dbReference>
<evidence type="ECO:0000313" key="3">
    <source>
        <dbReference type="EMBL" id="ORB07042.1"/>
    </source>
</evidence>
<dbReference type="Proteomes" id="UP000465812">
    <property type="component" value="Chromosome"/>
</dbReference>
<accession>A0A1X0FZ15</accession>
<dbReference type="EMBL" id="AP022590">
    <property type="protein sequence ID" value="BBY40131.1"/>
    <property type="molecule type" value="Genomic_DNA"/>
</dbReference>
<dbReference type="Pfam" id="PF02627">
    <property type="entry name" value="CMD"/>
    <property type="match status" value="1"/>
</dbReference>
<protein>
    <recommendedName>
        <fullName evidence="1">Carboxymuconolactone decarboxylase-like domain-containing protein</fullName>
    </recommendedName>
</protein>
<reference evidence="2 5" key="2">
    <citation type="journal article" date="2019" name="Emerg. Microbes Infect.">
        <title>Comprehensive subspecies identification of 175 nontuberculous mycobacteria species based on 7547 genomic profiles.</title>
        <authorList>
            <person name="Matsumoto Y."/>
            <person name="Kinjo T."/>
            <person name="Motooka D."/>
            <person name="Nabeya D."/>
            <person name="Jung N."/>
            <person name="Uechi K."/>
            <person name="Horii T."/>
            <person name="Iida T."/>
            <person name="Fujita J."/>
            <person name="Nakamura S."/>
        </authorList>
    </citation>
    <scope>NUCLEOTIDE SEQUENCE [LARGE SCALE GENOMIC DNA]</scope>
    <source>
        <strain evidence="2 5">JCM 18113</strain>
    </source>
</reference>
<name>A0A1X0FZ15_MYCNT</name>
<reference evidence="3 4" key="1">
    <citation type="submission" date="2017-02" db="EMBL/GenBank/DDBJ databases">
        <title>The new phylogeny of genus Mycobacterium.</title>
        <authorList>
            <person name="Tortoli E."/>
            <person name="Trovato A."/>
            <person name="Cirillo D.M."/>
        </authorList>
    </citation>
    <scope>NUCLEOTIDE SEQUENCE [LARGE SCALE GENOMIC DNA]</scope>
    <source>
        <strain evidence="3 4">DSM 45255</strain>
    </source>
</reference>
<dbReference type="PANTHER" id="PTHR34846:SF11">
    <property type="entry name" value="4-CARBOXYMUCONOLACTONE DECARBOXYLASE FAMILY PROTEIN (AFU_ORTHOLOGUE AFUA_6G11590)"/>
    <property type="match status" value="1"/>
</dbReference>
<dbReference type="STRING" id="560555.BST30_08730"/>
<evidence type="ECO:0000313" key="4">
    <source>
        <dbReference type="Proteomes" id="UP000192760"/>
    </source>
</evidence>
<dbReference type="EMBL" id="MVHW01000007">
    <property type="protein sequence ID" value="ORB07042.1"/>
    <property type="molecule type" value="Genomic_DNA"/>
</dbReference>
<dbReference type="InterPro" id="IPR003779">
    <property type="entry name" value="CMD-like"/>
</dbReference>
<dbReference type="AlphaFoldDB" id="A0A1X0FZ15"/>
<proteinExistence type="predicted"/>
<dbReference type="PANTHER" id="PTHR34846">
    <property type="entry name" value="4-CARBOXYMUCONOLACTONE DECARBOXYLASE FAMILY PROTEIN (AFU_ORTHOLOGUE AFUA_6G11590)"/>
    <property type="match status" value="1"/>
</dbReference>
<evidence type="ECO:0000313" key="5">
    <source>
        <dbReference type="Proteomes" id="UP000465812"/>
    </source>
</evidence>
<evidence type="ECO:0000313" key="2">
    <source>
        <dbReference type="EMBL" id="BBY40131.1"/>
    </source>
</evidence>
<organism evidence="3 4">
    <name type="scientific">Mycobacterium mantenii</name>
    <dbReference type="NCBI Taxonomy" id="560555"/>
    <lineage>
        <taxon>Bacteria</taxon>
        <taxon>Bacillati</taxon>
        <taxon>Actinomycetota</taxon>
        <taxon>Actinomycetes</taxon>
        <taxon>Mycobacteriales</taxon>
        <taxon>Mycobacteriaceae</taxon>
        <taxon>Mycobacterium</taxon>
        <taxon>Mycobacterium avium complex (MAC)</taxon>
    </lineage>
</organism>
<keyword evidence="5" id="KW-1185">Reference proteome</keyword>
<dbReference type="InterPro" id="IPR029032">
    <property type="entry name" value="AhpD-like"/>
</dbReference>
<sequence length="158" mass="17357">MPASRIPYLAAAEAPEAIAKRLAALPDLTLDDQLRELAILRVAYLTPGAEYEWVQHEAIAREIGVEPARIAAARYEAVTESDDALVLAFTEQVVLRAPPDDETFTACAARFSSREIVELILVIGQYMMLGRLMATARIDIDLPTHLDRLVPKPKGPHG</sequence>
<dbReference type="Proteomes" id="UP000192760">
    <property type="component" value="Unassembled WGS sequence"/>
</dbReference>
<gene>
    <name evidence="3" type="ORF">BST30_08730</name>
    <name evidence="2" type="ORF">MMAN_42650</name>
</gene>
<dbReference type="Gene3D" id="1.20.1290.10">
    <property type="entry name" value="AhpD-like"/>
    <property type="match status" value="1"/>
</dbReference>
<reference evidence="2" key="3">
    <citation type="submission" date="2020-02" db="EMBL/GenBank/DDBJ databases">
        <authorList>
            <person name="Matsumoto Y."/>
            <person name="Motooka D."/>
            <person name="Nakamura S."/>
        </authorList>
    </citation>
    <scope>NUCLEOTIDE SEQUENCE</scope>
    <source>
        <strain evidence="2">JCM 18113</strain>
    </source>
</reference>
<evidence type="ECO:0000259" key="1">
    <source>
        <dbReference type="Pfam" id="PF02627"/>
    </source>
</evidence>
<feature type="domain" description="Carboxymuconolactone decarboxylase-like" evidence="1">
    <location>
        <begin position="12"/>
        <end position="81"/>
    </location>
</feature>